<dbReference type="SUPFAM" id="SSF53187">
    <property type="entry name" value="Zn-dependent exopeptidases"/>
    <property type="match status" value="1"/>
</dbReference>
<name>A0ABT5X4I2_9EURY</name>
<dbReference type="Proteomes" id="UP001220010">
    <property type="component" value="Unassembled WGS sequence"/>
</dbReference>
<dbReference type="EMBL" id="JARFPK010000001">
    <property type="protein sequence ID" value="MDF0589608.1"/>
    <property type="molecule type" value="Genomic_DNA"/>
</dbReference>
<proteinExistence type="predicted"/>
<dbReference type="RefSeq" id="WP_316965370.1">
    <property type="nucleotide sequence ID" value="NZ_JARFPK010000001.1"/>
</dbReference>
<dbReference type="Gene3D" id="3.40.630.40">
    <property type="entry name" value="Zn-dependent exopeptidases"/>
    <property type="match status" value="1"/>
</dbReference>
<organism evidence="1 2">
    <name type="scientific">Candidatus Methanocrinis natronophilus</name>
    <dbReference type="NCBI Taxonomy" id="3033396"/>
    <lineage>
        <taxon>Archaea</taxon>
        <taxon>Methanobacteriati</taxon>
        <taxon>Methanobacteriota</taxon>
        <taxon>Stenosarchaea group</taxon>
        <taxon>Methanomicrobia</taxon>
        <taxon>Methanotrichales</taxon>
        <taxon>Methanotrichaceae</taxon>
        <taxon>Methanocrinis</taxon>
    </lineage>
</organism>
<dbReference type="InterPro" id="IPR007709">
    <property type="entry name" value="N-FG_amidohydro"/>
</dbReference>
<evidence type="ECO:0000313" key="2">
    <source>
        <dbReference type="Proteomes" id="UP001220010"/>
    </source>
</evidence>
<protein>
    <submittedName>
        <fullName evidence="1">N-formylglutamate amidohydrolase</fullName>
    </submittedName>
</protein>
<accession>A0ABT5X4I2</accession>
<reference evidence="1 2" key="1">
    <citation type="submission" date="2023-03" db="EMBL/GenBank/DDBJ databases">
        <title>WGS of Methanotrichaceae archaeon Mx.</title>
        <authorList>
            <person name="Sorokin D.Y."/>
            <person name="Merkel A.Y."/>
        </authorList>
    </citation>
    <scope>NUCLEOTIDE SEQUENCE [LARGE SCALE GENOMIC DNA]</scope>
    <source>
        <strain evidence="1 2">Mx</strain>
    </source>
</reference>
<dbReference type="Pfam" id="PF05013">
    <property type="entry name" value="FGase"/>
    <property type="match status" value="1"/>
</dbReference>
<comment type="caution">
    <text evidence="1">The sequence shown here is derived from an EMBL/GenBank/DDBJ whole genome shotgun (WGS) entry which is preliminary data.</text>
</comment>
<gene>
    <name evidence="1" type="ORF">P0O15_00225</name>
</gene>
<sequence>MVPHAGLVIPAEIEPSRLSEEFFALVRNIDWFTDDLYDFRDLLGNDHLTFPYCSIILEANRDPAVIDDSVPLRDVFGRAIYREGKEPDGSARRSLSDRYILPFHREIGDRIAAGRSFLFEGHSTITARGVGDDQIEIMNYQRSPEDGRRIRFSPDIYVEIYAEELQKRLPEVYVTVNSSEYDTVYGSICAEHSVDSMVPIGGRAPAILQETNQRLYLDEDGVPDLVRLHILRVAFAESLSVMYHKALGGI</sequence>
<evidence type="ECO:0000313" key="1">
    <source>
        <dbReference type="EMBL" id="MDF0589608.1"/>
    </source>
</evidence>
<keyword evidence="2" id="KW-1185">Reference proteome</keyword>